<reference evidence="1 2" key="1">
    <citation type="journal article" date="2013" name="Int. J. Syst. Evol. Microbiol.">
        <title>Ilumatobacter nonamiense sp. nov. and Ilumatobacter coccineum sp. nov., isolated from seashore sand.</title>
        <authorList>
            <person name="Matsumoto A."/>
            <person name="Kasai H."/>
            <person name="Matsuo Y."/>
            <person name="Shizuri Y."/>
            <person name="Ichikawa N."/>
            <person name="Fujita N."/>
            <person name="Omura S."/>
            <person name="Takahashi Y."/>
        </authorList>
    </citation>
    <scope>NUCLEOTIDE SEQUENCE [LARGE SCALE GENOMIC DNA]</scope>
    <source>
        <strain evidence="2">NBRC 103263 / KCTC 29153 / YM16-304</strain>
    </source>
</reference>
<name>A0A6C7E329_ILUCY</name>
<dbReference type="OrthoDB" id="9813713at2"/>
<keyword evidence="2" id="KW-1185">Reference proteome</keyword>
<dbReference type="EMBL" id="AP012057">
    <property type="protein sequence ID" value="BAN01161.1"/>
    <property type="molecule type" value="Genomic_DNA"/>
</dbReference>
<sequence>MTSTPSRTDYGSLPSSVPGTATLVFDGHCGFCTRSVGWLRKLDRHDRVEVRAGQTAGTRDLTGLTEQQTDAAAWTVTPEGVAVGGARAVALYTAVAWNSKLPLLPWKVPGVPWLLDRLYELIARNRHRLPGMSPWCSEHDGECDPA</sequence>
<evidence type="ECO:0000313" key="1">
    <source>
        <dbReference type="EMBL" id="BAN01161.1"/>
    </source>
</evidence>
<evidence type="ECO:0008006" key="3">
    <source>
        <dbReference type="Google" id="ProtNLM"/>
    </source>
</evidence>
<dbReference type="AlphaFoldDB" id="A0A6C7E329"/>
<organism evidence="1 2">
    <name type="scientific">Ilumatobacter coccineus (strain NBRC 103263 / KCTC 29153 / YM16-304)</name>
    <dbReference type="NCBI Taxonomy" id="1313172"/>
    <lineage>
        <taxon>Bacteria</taxon>
        <taxon>Bacillati</taxon>
        <taxon>Actinomycetota</taxon>
        <taxon>Acidimicrobiia</taxon>
        <taxon>Acidimicrobiales</taxon>
        <taxon>Ilumatobacteraceae</taxon>
        <taxon>Ilumatobacter</taxon>
    </lineage>
</organism>
<dbReference type="Pfam" id="PF04134">
    <property type="entry name" value="DCC1-like"/>
    <property type="match status" value="1"/>
</dbReference>
<dbReference type="InterPro" id="IPR007263">
    <property type="entry name" value="DCC1-like"/>
</dbReference>
<dbReference type="GO" id="GO:0015035">
    <property type="term" value="F:protein-disulfide reductase activity"/>
    <property type="evidence" value="ECO:0007669"/>
    <property type="project" value="InterPro"/>
</dbReference>
<proteinExistence type="predicted"/>
<accession>A0A6C7E329</accession>
<gene>
    <name evidence="1" type="ORF">YM304_08470</name>
</gene>
<evidence type="ECO:0000313" key="2">
    <source>
        <dbReference type="Proteomes" id="UP000011863"/>
    </source>
</evidence>
<dbReference type="Proteomes" id="UP000011863">
    <property type="component" value="Chromosome"/>
</dbReference>
<dbReference type="RefSeq" id="WP_015440408.1">
    <property type="nucleotide sequence ID" value="NC_020520.1"/>
</dbReference>
<dbReference type="KEGG" id="aym:YM304_08470"/>
<protein>
    <recommendedName>
        <fullName evidence="3">Thiol-disulfide oxidoreductase</fullName>
    </recommendedName>
</protein>